<protein>
    <submittedName>
        <fullName evidence="2">Uncharacterized protein</fullName>
    </submittedName>
</protein>
<dbReference type="Proteomes" id="UP000886885">
    <property type="component" value="Chromosome 19A"/>
</dbReference>
<evidence type="ECO:0000313" key="3">
    <source>
        <dbReference type="Proteomes" id="UP000886885"/>
    </source>
</evidence>
<dbReference type="AlphaFoldDB" id="A0A8X8C473"/>
<feature type="compositionally biased region" description="Polar residues" evidence="1">
    <location>
        <begin position="40"/>
        <end position="56"/>
    </location>
</feature>
<accession>A0A8X8C473</accession>
<feature type="compositionally biased region" description="Polar residues" evidence="1">
    <location>
        <begin position="298"/>
        <end position="307"/>
    </location>
</feature>
<evidence type="ECO:0000313" key="2">
    <source>
        <dbReference type="EMBL" id="KAG6739059.1"/>
    </source>
</evidence>
<feature type="compositionally biased region" description="Polar residues" evidence="1">
    <location>
        <begin position="276"/>
        <end position="285"/>
    </location>
</feature>
<sequence length="325" mass="36187">MGDLKTLAKARMELEELYSGIPDDSVNLAFQDLAIHVKQSKNSPPEKINTSTTTKEPIQGAKTPKQASPLTKLPSLDFNRGLKASKNHQQPRHLAEGHPLGQSHKHNLQHDESHSPCGNIGSDHHHDQSNHVHANIGRKGPSKSRFAPERSREFDDVSVKSMNSMYQERSGRPRRPGIPHSNICTVCSTYIYIFRHRCLVCGRVHCRNCVSIGMGEMTEGRKCIHCLGRRFSQRYISRAGMVGCCSGYPCDVKQAELRWAEKGPRRAGERAFGHGNMTSRSRNPMSTPPRPSNKAGVSVSQDLPSFVTSSPYSPYSTPKHHQLPL</sequence>
<keyword evidence="3" id="KW-1185">Reference proteome</keyword>
<dbReference type="PANTHER" id="PTHR36486">
    <property type="entry name" value="OS01G0977800 PROTEIN"/>
    <property type="match status" value="1"/>
</dbReference>
<feature type="region of interest" description="Disordered" evidence="1">
    <location>
        <begin position="38"/>
        <end position="155"/>
    </location>
</feature>
<feature type="compositionally biased region" description="Low complexity" evidence="1">
    <location>
        <begin position="308"/>
        <end position="317"/>
    </location>
</feature>
<gene>
    <name evidence="2" type="ORF">POTOM_058698</name>
</gene>
<dbReference type="OrthoDB" id="1746176at2759"/>
<evidence type="ECO:0000256" key="1">
    <source>
        <dbReference type="SAM" id="MobiDB-lite"/>
    </source>
</evidence>
<reference evidence="2" key="1">
    <citation type="journal article" date="2020" name="bioRxiv">
        <title>Hybrid origin of Populus tomentosa Carr. identified through genome sequencing and phylogenomic analysis.</title>
        <authorList>
            <person name="An X."/>
            <person name="Gao K."/>
            <person name="Chen Z."/>
            <person name="Li J."/>
            <person name="Yang X."/>
            <person name="Yang X."/>
            <person name="Zhou J."/>
            <person name="Guo T."/>
            <person name="Zhao T."/>
            <person name="Huang S."/>
            <person name="Miao D."/>
            <person name="Khan W.U."/>
            <person name="Rao P."/>
            <person name="Ye M."/>
            <person name="Lei B."/>
            <person name="Liao W."/>
            <person name="Wang J."/>
            <person name="Ji L."/>
            <person name="Li Y."/>
            <person name="Guo B."/>
            <person name="Mustafa N.S."/>
            <person name="Li S."/>
            <person name="Yun Q."/>
            <person name="Keller S.R."/>
            <person name="Mao J."/>
            <person name="Zhang R."/>
            <person name="Strauss S.H."/>
        </authorList>
    </citation>
    <scope>NUCLEOTIDE SEQUENCE</scope>
    <source>
        <strain evidence="2">GM15</strain>
        <tissue evidence="2">Leaf</tissue>
    </source>
</reference>
<dbReference type="PANTHER" id="PTHR36486:SF2">
    <property type="entry name" value="OS01G0977800 PROTEIN"/>
    <property type="match status" value="1"/>
</dbReference>
<name>A0A8X8C473_POPTO</name>
<proteinExistence type="predicted"/>
<dbReference type="EMBL" id="JAAWWB010000037">
    <property type="protein sequence ID" value="KAG6739059.1"/>
    <property type="molecule type" value="Genomic_DNA"/>
</dbReference>
<comment type="caution">
    <text evidence="2">The sequence shown here is derived from an EMBL/GenBank/DDBJ whole genome shotgun (WGS) entry which is preliminary data.</text>
</comment>
<feature type="region of interest" description="Disordered" evidence="1">
    <location>
        <begin position="263"/>
        <end position="325"/>
    </location>
</feature>
<feature type="compositionally biased region" description="Basic and acidic residues" evidence="1">
    <location>
        <begin position="263"/>
        <end position="272"/>
    </location>
</feature>
<organism evidence="2 3">
    <name type="scientific">Populus tomentosa</name>
    <name type="common">Chinese white poplar</name>
    <dbReference type="NCBI Taxonomy" id="118781"/>
    <lineage>
        <taxon>Eukaryota</taxon>
        <taxon>Viridiplantae</taxon>
        <taxon>Streptophyta</taxon>
        <taxon>Embryophyta</taxon>
        <taxon>Tracheophyta</taxon>
        <taxon>Spermatophyta</taxon>
        <taxon>Magnoliopsida</taxon>
        <taxon>eudicotyledons</taxon>
        <taxon>Gunneridae</taxon>
        <taxon>Pentapetalae</taxon>
        <taxon>rosids</taxon>
        <taxon>fabids</taxon>
        <taxon>Malpighiales</taxon>
        <taxon>Salicaceae</taxon>
        <taxon>Saliceae</taxon>
        <taxon>Populus</taxon>
    </lineage>
</organism>
<dbReference type="InterPro" id="IPR053057">
    <property type="entry name" value="XLG_GTP-binding"/>
</dbReference>
<feature type="compositionally biased region" description="Basic and acidic residues" evidence="1">
    <location>
        <begin position="146"/>
        <end position="155"/>
    </location>
</feature>